<evidence type="ECO:0000313" key="1">
    <source>
        <dbReference type="EMBL" id="GFF94287.1"/>
    </source>
</evidence>
<protein>
    <submittedName>
        <fullName evidence="1">Uncharacterized protein</fullName>
    </submittedName>
</protein>
<name>A0ABQ1B5R6_9EURO</name>
<sequence length="129" mass="14834">MLTLTGGRSREISQFQDSVRAKRYMEDGDRFFVPLVQEDVRLTSARGTIGYLERWRDKEDEVTVHPISSYIYSVAVRLFLSLKCLVSRFFELRAHLSSLGKILGLGIYTAPSPHLERKIIEWITLASRA</sequence>
<gene>
    <name evidence="1" type="ORF">IFM53868_07493</name>
</gene>
<evidence type="ECO:0000313" key="2">
    <source>
        <dbReference type="Proteomes" id="UP000465266"/>
    </source>
</evidence>
<proteinExistence type="predicted"/>
<dbReference type="EMBL" id="BLKG01000098">
    <property type="protein sequence ID" value="GFF94287.1"/>
    <property type="molecule type" value="Genomic_DNA"/>
</dbReference>
<organism evidence="1 2">
    <name type="scientific">Aspergillus udagawae</name>
    <dbReference type="NCBI Taxonomy" id="91492"/>
    <lineage>
        <taxon>Eukaryota</taxon>
        <taxon>Fungi</taxon>
        <taxon>Dikarya</taxon>
        <taxon>Ascomycota</taxon>
        <taxon>Pezizomycotina</taxon>
        <taxon>Eurotiomycetes</taxon>
        <taxon>Eurotiomycetidae</taxon>
        <taxon>Eurotiales</taxon>
        <taxon>Aspergillaceae</taxon>
        <taxon>Aspergillus</taxon>
        <taxon>Aspergillus subgen. Fumigati</taxon>
    </lineage>
</organism>
<accession>A0ABQ1B5R6</accession>
<dbReference type="Proteomes" id="UP000465266">
    <property type="component" value="Unassembled WGS sequence"/>
</dbReference>
<comment type="caution">
    <text evidence="1">The sequence shown here is derived from an EMBL/GenBank/DDBJ whole genome shotgun (WGS) entry which is preliminary data.</text>
</comment>
<keyword evidence="2" id="KW-1185">Reference proteome</keyword>
<reference evidence="1 2" key="1">
    <citation type="submission" date="2020-01" db="EMBL/GenBank/DDBJ databases">
        <title>Draft genome sequence of Aspergillus udagawae IFM 53868.</title>
        <authorList>
            <person name="Takahashi H."/>
            <person name="Yaguchi T."/>
        </authorList>
    </citation>
    <scope>NUCLEOTIDE SEQUENCE [LARGE SCALE GENOMIC DNA]</scope>
    <source>
        <strain evidence="1 2">IFM 53868</strain>
    </source>
</reference>